<protein>
    <submittedName>
        <fullName evidence="1">Uncharacterized protein</fullName>
    </submittedName>
</protein>
<accession>A0A371D791</accession>
<reference evidence="1 2" key="1">
    <citation type="journal article" date="2018" name="Biotechnol. Biofuels">
        <title>Integrative visual omics of the white-rot fungus Polyporus brumalis exposes the biotechnological potential of its oxidative enzymes for delignifying raw plant biomass.</title>
        <authorList>
            <person name="Miyauchi S."/>
            <person name="Rancon A."/>
            <person name="Drula E."/>
            <person name="Hage H."/>
            <person name="Chaduli D."/>
            <person name="Favel A."/>
            <person name="Grisel S."/>
            <person name="Henrissat B."/>
            <person name="Herpoel-Gimbert I."/>
            <person name="Ruiz-Duenas F.J."/>
            <person name="Chevret D."/>
            <person name="Hainaut M."/>
            <person name="Lin J."/>
            <person name="Wang M."/>
            <person name="Pangilinan J."/>
            <person name="Lipzen A."/>
            <person name="Lesage-Meessen L."/>
            <person name="Navarro D."/>
            <person name="Riley R."/>
            <person name="Grigoriev I.V."/>
            <person name="Zhou S."/>
            <person name="Raouche S."/>
            <person name="Rosso M.N."/>
        </authorList>
    </citation>
    <scope>NUCLEOTIDE SEQUENCE [LARGE SCALE GENOMIC DNA]</scope>
    <source>
        <strain evidence="1 2">BRFM 1820</strain>
    </source>
</reference>
<dbReference type="AlphaFoldDB" id="A0A371D791"/>
<gene>
    <name evidence="1" type="ORF">OH76DRAFT_674605</name>
</gene>
<dbReference type="PROSITE" id="PS51257">
    <property type="entry name" value="PROKAR_LIPOPROTEIN"/>
    <property type="match status" value="1"/>
</dbReference>
<keyword evidence="2" id="KW-1185">Reference proteome</keyword>
<sequence>MKKVPDRCDTPDIRTWNRLWGSPCQGASGCSRPDTYEHGAVRVVCSWHIAHWWSSEQWMASHSLVLLRTVLPGPSVTIGHSRVVHLAQSHSFPTSR</sequence>
<evidence type="ECO:0000313" key="1">
    <source>
        <dbReference type="EMBL" id="RDX48404.1"/>
    </source>
</evidence>
<dbReference type="Proteomes" id="UP000256964">
    <property type="component" value="Unassembled WGS sequence"/>
</dbReference>
<evidence type="ECO:0000313" key="2">
    <source>
        <dbReference type="Proteomes" id="UP000256964"/>
    </source>
</evidence>
<proteinExistence type="predicted"/>
<dbReference type="EMBL" id="KZ857412">
    <property type="protein sequence ID" value="RDX48404.1"/>
    <property type="molecule type" value="Genomic_DNA"/>
</dbReference>
<name>A0A371D791_9APHY</name>
<organism evidence="1 2">
    <name type="scientific">Lentinus brumalis</name>
    <dbReference type="NCBI Taxonomy" id="2498619"/>
    <lineage>
        <taxon>Eukaryota</taxon>
        <taxon>Fungi</taxon>
        <taxon>Dikarya</taxon>
        <taxon>Basidiomycota</taxon>
        <taxon>Agaricomycotina</taxon>
        <taxon>Agaricomycetes</taxon>
        <taxon>Polyporales</taxon>
        <taxon>Polyporaceae</taxon>
        <taxon>Lentinus</taxon>
    </lineage>
</organism>